<gene>
    <name evidence="1" type="ORF">NDU88_007395</name>
</gene>
<name>A0AAV7U1B9_PLEWA</name>
<proteinExistence type="predicted"/>
<evidence type="ECO:0000313" key="2">
    <source>
        <dbReference type="Proteomes" id="UP001066276"/>
    </source>
</evidence>
<dbReference type="EMBL" id="JANPWB010000006">
    <property type="protein sequence ID" value="KAJ1182201.1"/>
    <property type="molecule type" value="Genomic_DNA"/>
</dbReference>
<evidence type="ECO:0000313" key="1">
    <source>
        <dbReference type="EMBL" id="KAJ1182201.1"/>
    </source>
</evidence>
<accession>A0AAV7U1B9</accession>
<dbReference type="AlphaFoldDB" id="A0AAV7U1B9"/>
<keyword evidence="2" id="KW-1185">Reference proteome</keyword>
<protein>
    <submittedName>
        <fullName evidence="1">Uncharacterized protein</fullName>
    </submittedName>
</protein>
<organism evidence="1 2">
    <name type="scientific">Pleurodeles waltl</name>
    <name type="common">Iberian ribbed newt</name>
    <dbReference type="NCBI Taxonomy" id="8319"/>
    <lineage>
        <taxon>Eukaryota</taxon>
        <taxon>Metazoa</taxon>
        <taxon>Chordata</taxon>
        <taxon>Craniata</taxon>
        <taxon>Vertebrata</taxon>
        <taxon>Euteleostomi</taxon>
        <taxon>Amphibia</taxon>
        <taxon>Batrachia</taxon>
        <taxon>Caudata</taxon>
        <taxon>Salamandroidea</taxon>
        <taxon>Salamandridae</taxon>
        <taxon>Pleurodelinae</taxon>
        <taxon>Pleurodeles</taxon>
    </lineage>
</organism>
<comment type="caution">
    <text evidence="1">The sequence shown here is derived from an EMBL/GenBank/DDBJ whole genome shotgun (WGS) entry which is preliminary data.</text>
</comment>
<reference evidence="1" key="1">
    <citation type="journal article" date="2022" name="bioRxiv">
        <title>Sequencing and chromosome-scale assembly of the giantPleurodeles waltlgenome.</title>
        <authorList>
            <person name="Brown T."/>
            <person name="Elewa A."/>
            <person name="Iarovenko S."/>
            <person name="Subramanian E."/>
            <person name="Araus A.J."/>
            <person name="Petzold A."/>
            <person name="Susuki M."/>
            <person name="Suzuki K.-i.T."/>
            <person name="Hayashi T."/>
            <person name="Toyoda A."/>
            <person name="Oliveira C."/>
            <person name="Osipova E."/>
            <person name="Leigh N.D."/>
            <person name="Simon A."/>
            <person name="Yun M.H."/>
        </authorList>
    </citation>
    <scope>NUCLEOTIDE SEQUENCE</scope>
    <source>
        <strain evidence="1">20211129_DDA</strain>
        <tissue evidence="1">Liver</tissue>
    </source>
</reference>
<sequence>MGRKADHCGVSLRHLSAERVFWLSVSPPPHRELCKRSRLLLVVPNSSDVCRDRGSLLGMVSASARFQAACILFEAARASNGWMGPVDLEAQRQGTHGRGPSVPATGTITVGGRGLTVTGFLWAAALLQALSCVRGIQPDAPAAALRARSGPSGLLRGPTRLVRGSCVARCCTRSGRTLQHSARASDCPSAVCLFWQNPDRIKSRRECTEDCTSNAFRLEEQRRLI</sequence>
<dbReference type="Proteomes" id="UP001066276">
    <property type="component" value="Chromosome 3_2"/>
</dbReference>